<proteinExistence type="predicted"/>
<organism evidence="1 2">
    <name type="scientific">Marilutibacter maris</name>
    <dbReference type="NCBI Taxonomy" id="1605891"/>
    <lineage>
        <taxon>Bacteria</taxon>
        <taxon>Pseudomonadati</taxon>
        <taxon>Pseudomonadota</taxon>
        <taxon>Gammaproteobacteria</taxon>
        <taxon>Lysobacterales</taxon>
        <taxon>Lysobacteraceae</taxon>
        <taxon>Marilutibacter</taxon>
    </lineage>
</organism>
<comment type="caution">
    <text evidence="1">The sequence shown here is derived from an EMBL/GenBank/DDBJ whole genome shotgun (WGS) entry which is preliminary data.</text>
</comment>
<accession>A0A508B5I5</accession>
<evidence type="ECO:0000313" key="1">
    <source>
        <dbReference type="EMBL" id="KAB8198576.1"/>
    </source>
</evidence>
<dbReference type="RefSeq" id="WP_141480932.1">
    <property type="nucleotide sequence ID" value="NZ_VICD02000008.1"/>
</dbReference>
<reference evidence="1 2" key="1">
    <citation type="submission" date="2019-10" db="EMBL/GenBank/DDBJ databases">
        <title>Lysobacter alkalisoli sp. nov., isolated from saline-alkaline soil.</title>
        <authorList>
            <person name="Sun J.-Q."/>
        </authorList>
    </citation>
    <scope>NUCLEOTIDE SEQUENCE [LARGE SCALE GENOMIC DNA]</scope>
    <source>
        <strain evidence="1 2">KCTC 42381</strain>
    </source>
</reference>
<gene>
    <name evidence="1" type="ORF">FKV24_001385</name>
</gene>
<dbReference type="EMBL" id="VICD02000008">
    <property type="protein sequence ID" value="KAB8198576.1"/>
    <property type="molecule type" value="Genomic_DNA"/>
</dbReference>
<protein>
    <submittedName>
        <fullName evidence="1">Uncharacterized protein</fullName>
    </submittedName>
</protein>
<evidence type="ECO:0000313" key="2">
    <source>
        <dbReference type="Proteomes" id="UP000320431"/>
    </source>
</evidence>
<sequence length="232" mass="26093">MFPFDRDADAKLLAFIRSRLDVEEFALLAQEGGFTDPSDLPVETVMLPLERGEFPQSGHYDIEFAIYECWIDRFDSYSPWMRLYLAVLYLYCHDVTQGGICVESEYCLMAVSAAADGGQDAIRLLSDYLLWSRHGVPAGEGYDDYFCLLSWVMLQRSAGLTDTDTFSDVMAVLAGKEYDPGELEGFSAAEGWQDRWMRLSDSLASGEGFDSSDYRRIIMGPGSVSIPEKNRL</sequence>
<dbReference type="Proteomes" id="UP000320431">
    <property type="component" value="Unassembled WGS sequence"/>
</dbReference>
<dbReference type="AlphaFoldDB" id="A0A508B5I5"/>
<name>A0A508B5I5_9GAMM</name>